<dbReference type="GeneID" id="19949106"/>
<dbReference type="Proteomes" id="UP000030762">
    <property type="component" value="Unassembled WGS sequence"/>
</dbReference>
<dbReference type="OrthoDB" id="10396264at2759"/>
<organism evidence="2 3">
    <name type="scientific">Saprolegnia diclina (strain VS20)</name>
    <dbReference type="NCBI Taxonomy" id="1156394"/>
    <lineage>
        <taxon>Eukaryota</taxon>
        <taxon>Sar</taxon>
        <taxon>Stramenopiles</taxon>
        <taxon>Oomycota</taxon>
        <taxon>Saprolegniomycetes</taxon>
        <taxon>Saprolegniales</taxon>
        <taxon>Saprolegniaceae</taxon>
        <taxon>Saprolegnia</taxon>
    </lineage>
</organism>
<name>T0QHF1_SAPDV</name>
<dbReference type="InterPro" id="IPR052918">
    <property type="entry name" value="Motility_Chemotaxis_Reg"/>
</dbReference>
<dbReference type="VEuPathDB" id="FungiDB:SDRG_08379"/>
<protein>
    <recommendedName>
        <fullName evidence="4">Calx-beta domain-containing protein</fullName>
    </recommendedName>
</protein>
<evidence type="ECO:0008006" key="4">
    <source>
        <dbReference type="Google" id="ProtNLM"/>
    </source>
</evidence>
<dbReference type="PANTHER" id="PTHR35580:SF1">
    <property type="entry name" value="PHYTASE-LIKE DOMAIN-CONTAINING PROTEIN"/>
    <property type="match status" value="1"/>
</dbReference>
<keyword evidence="3" id="KW-1185">Reference proteome</keyword>
<dbReference type="SUPFAM" id="SSF63829">
    <property type="entry name" value="Calcium-dependent phosphotriesterase"/>
    <property type="match status" value="1"/>
</dbReference>
<feature type="chain" id="PRO_5012022925" description="Calx-beta domain-containing protein" evidence="1">
    <location>
        <begin position="16"/>
        <end position="663"/>
    </location>
</feature>
<evidence type="ECO:0000256" key="1">
    <source>
        <dbReference type="SAM" id="SignalP"/>
    </source>
</evidence>
<accession>T0QHF1</accession>
<feature type="signal peptide" evidence="1">
    <location>
        <begin position="1"/>
        <end position="15"/>
    </location>
</feature>
<sequence>MRVLRLVLLPLVVHSRLPLPHFRLQDIATHHAMRLVSGCSAHGPEARVLALTLHGDLRWSIEIPSVLAHSHDACATRLAVAGEAIYTTGYHANATHTALFVAKLSINGAITWVKRFGDEGQHHGLGVAVTLDGSIVSVVGTSRGVISRRRTRGDDMVALQLRASDGSTLWSQLVDSDNHGDDQAFSVGVDGSGHIYLVGQTNGRFEHDSGAGSDALHDGDLVVLSFDANGRRRWTRQLHTAEADGCSDDVIYDPQHPRRCGLAMTASNVFVVGATAGTAFLDPTVDDPTLGISSRRLNTVLVQLHLATGVVGWTNQLLLDEHNVGQGIVEMDADTLAVVGTWRERDDELPRVLIAEFATATGAHRRVVTDTTARGIGVSAEVGTLGTLLLGANTLDDAAYLDQRATRDVTMTLPFCTNYVSFASAVTHVASTNWTDVNPIELAIHRHNAPLCTESVTVRYTISSADVGRPFTPASPHKAFVPITGDVRLDAANPTVAVQLAAAAPLDLPPLSALTVTLHAKDDSTEIRDPATHVIVLLGTPAAAPTTQHIQSEVLCALVCALCVFGGLVRRVCHCNMNLWSGVQYRHVEEAPGEHQLPLKHHLQLLRGDAAAVGGHVGVVDGSGAVRPAMVASPRHAKPKCKHARRSVLLPRASADALRDADD</sequence>
<gene>
    <name evidence="2" type="ORF">SDRG_08379</name>
</gene>
<evidence type="ECO:0000313" key="2">
    <source>
        <dbReference type="EMBL" id="EQC34171.1"/>
    </source>
</evidence>
<keyword evidence="1" id="KW-0732">Signal</keyword>
<dbReference type="PANTHER" id="PTHR35580">
    <property type="entry name" value="CELL SURFACE GLYCOPROTEIN (S-LAYER PROTEIN)-LIKE PROTEIN"/>
    <property type="match status" value="1"/>
</dbReference>
<dbReference type="EMBL" id="JH767156">
    <property type="protein sequence ID" value="EQC34171.1"/>
    <property type="molecule type" value="Genomic_DNA"/>
</dbReference>
<proteinExistence type="predicted"/>
<dbReference type="OMA" id="RCGLAMT"/>
<dbReference type="InParanoid" id="T0QHF1"/>
<dbReference type="AlphaFoldDB" id="T0QHF1"/>
<dbReference type="RefSeq" id="XP_008612483.1">
    <property type="nucleotide sequence ID" value="XM_008614261.1"/>
</dbReference>
<evidence type="ECO:0000313" key="3">
    <source>
        <dbReference type="Proteomes" id="UP000030762"/>
    </source>
</evidence>
<reference evidence="2 3" key="1">
    <citation type="submission" date="2012-04" db="EMBL/GenBank/DDBJ databases">
        <title>The Genome Sequence of Saprolegnia declina VS20.</title>
        <authorList>
            <consortium name="The Broad Institute Genome Sequencing Platform"/>
            <person name="Russ C."/>
            <person name="Nusbaum C."/>
            <person name="Tyler B."/>
            <person name="van West P."/>
            <person name="Dieguez-Uribeondo J."/>
            <person name="de Bruijn I."/>
            <person name="Tripathy S."/>
            <person name="Jiang R."/>
            <person name="Young S.K."/>
            <person name="Zeng Q."/>
            <person name="Gargeya S."/>
            <person name="Fitzgerald M."/>
            <person name="Haas B."/>
            <person name="Abouelleil A."/>
            <person name="Alvarado L."/>
            <person name="Arachchi H.M."/>
            <person name="Berlin A."/>
            <person name="Chapman S.B."/>
            <person name="Goldberg J."/>
            <person name="Griggs A."/>
            <person name="Gujja S."/>
            <person name="Hansen M."/>
            <person name="Howarth C."/>
            <person name="Imamovic A."/>
            <person name="Larimer J."/>
            <person name="McCowen C."/>
            <person name="Montmayeur A."/>
            <person name="Murphy C."/>
            <person name="Neiman D."/>
            <person name="Pearson M."/>
            <person name="Priest M."/>
            <person name="Roberts A."/>
            <person name="Saif S."/>
            <person name="Shea T."/>
            <person name="Sisk P."/>
            <person name="Sykes S."/>
            <person name="Wortman J."/>
            <person name="Nusbaum C."/>
            <person name="Birren B."/>
        </authorList>
    </citation>
    <scope>NUCLEOTIDE SEQUENCE [LARGE SCALE GENOMIC DNA]</scope>
    <source>
        <strain evidence="2 3">VS20</strain>
    </source>
</reference>